<evidence type="ECO:0000256" key="1">
    <source>
        <dbReference type="SAM" id="Phobius"/>
    </source>
</evidence>
<dbReference type="EMBL" id="CAIJDP010000069">
    <property type="protein sequence ID" value="CAD0005087.1"/>
    <property type="molecule type" value="Genomic_DNA"/>
</dbReference>
<name>A0A6V6YZY2_9FLAO</name>
<feature type="transmembrane region" description="Helical" evidence="1">
    <location>
        <begin position="159"/>
        <end position="180"/>
    </location>
</feature>
<accession>A0A6V6YZY2</accession>
<protein>
    <submittedName>
        <fullName evidence="2">Uncharacterized protein</fullName>
    </submittedName>
</protein>
<comment type="caution">
    <text evidence="2">The sequence shown here is derived from an EMBL/GenBank/DDBJ whole genome shotgun (WGS) entry which is preliminary data.</text>
</comment>
<keyword evidence="1" id="KW-0812">Transmembrane</keyword>
<evidence type="ECO:0000313" key="2">
    <source>
        <dbReference type="EMBL" id="CAD0005087.1"/>
    </source>
</evidence>
<feature type="transmembrane region" description="Helical" evidence="1">
    <location>
        <begin position="88"/>
        <end position="108"/>
    </location>
</feature>
<keyword evidence="1" id="KW-1133">Transmembrane helix</keyword>
<keyword evidence="1" id="KW-0472">Membrane</keyword>
<reference evidence="2 3" key="1">
    <citation type="submission" date="2020-06" db="EMBL/GenBank/DDBJ databases">
        <authorList>
            <person name="Criscuolo A."/>
        </authorList>
    </citation>
    <scope>NUCLEOTIDE SEQUENCE [LARGE SCALE GENOMIC DNA]</scope>
    <source>
        <strain evidence="3">CIP 111411</strain>
    </source>
</reference>
<feature type="transmembrane region" description="Helical" evidence="1">
    <location>
        <begin position="50"/>
        <end position="68"/>
    </location>
</feature>
<feature type="transmembrane region" description="Helical" evidence="1">
    <location>
        <begin position="115"/>
        <end position="139"/>
    </location>
</feature>
<proteinExistence type="predicted"/>
<feature type="transmembrane region" description="Helical" evidence="1">
    <location>
        <begin position="6"/>
        <end position="30"/>
    </location>
</feature>
<gene>
    <name evidence="2" type="ORF">FLAT13_02574</name>
</gene>
<sequence>MSERIIFTFEIILIDFFAAYGLITILYLILSIFTKNQLIKQVDEQSNRSISFVGIIYLIVWMIATITDLNSIDEESKASLLSRMFGEYWFTVWLQPFLWFSITQLLRFKVIRKNILLRLVFSILLILSIERIVIIITSFHRDYLPSSWSMYSSIYPSNIFIELPMRISFFLAFVGFFVFINRKINGWKSKKTNSQ</sequence>
<keyword evidence="3" id="KW-1185">Reference proteome</keyword>
<dbReference type="Proteomes" id="UP000530060">
    <property type="component" value="Unassembled WGS sequence"/>
</dbReference>
<dbReference type="AlphaFoldDB" id="A0A6V6YZY2"/>
<organism evidence="2 3">
    <name type="scientific">Flavobacterium salmonis</name>
    <dbReference type="NCBI Taxonomy" id="2654844"/>
    <lineage>
        <taxon>Bacteria</taxon>
        <taxon>Pseudomonadati</taxon>
        <taxon>Bacteroidota</taxon>
        <taxon>Flavobacteriia</taxon>
        <taxon>Flavobacteriales</taxon>
        <taxon>Flavobacteriaceae</taxon>
        <taxon>Flavobacterium</taxon>
    </lineage>
</organism>
<evidence type="ECO:0000313" key="3">
    <source>
        <dbReference type="Proteomes" id="UP000530060"/>
    </source>
</evidence>
<dbReference type="RefSeq" id="WP_180909144.1">
    <property type="nucleotide sequence ID" value="NZ_CAIJDP010000069.1"/>
</dbReference>